<dbReference type="EMBL" id="MEYH01000044">
    <property type="protein sequence ID" value="OGD15947.1"/>
    <property type="molecule type" value="Genomic_DNA"/>
</dbReference>
<sequence length="140" mass="16744">MHKKKAVVKYQNEKILKGWVEDFRLDRESFIFFPLIEYSEEERMEINFDSLKAVFFVKDFIGDKNYKKIRSFNVDLKITPSQRKLIVNFKDGEHLYGTSHNYGRHKVGFFMYPVDPKDNSERIFVVHSAVESVRLMKIEI</sequence>
<reference evidence="1 2" key="1">
    <citation type="journal article" date="2016" name="Nat. Commun.">
        <title>Thousands of microbial genomes shed light on interconnected biogeochemical processes in an aquifer system.</title>
        <authorList>
            <person name="Anantharaman K."/>
            <person name="Brown C.T."/>
            <person name="Hug L.A."/>
            <person name="Sharon I."/>
            <person name="Castelle C.J."/>
            <person name="Probst A.J."/>
            <person name="Thomas B.C."/>
            <person name="Singh A."/>
            <person name="Wilkins M.J."/>
            <person name="Karaoz U."/>
            <person name="Brodie E.L."/>
            <person name="Williams K.H."/>
            <person name="Hubbard S.S."/>
            <person name="Banfield J.F."/>
        </authorList>
    </citation>
    <scope>NUCLEOTIDE SEQUENCE [LARGE SCALE GENOMIC DNA]</scope>
</reference>
<name>A0A1F5ADI1_9BACT</name>
<organism evidence="1 2">
    <name type="scientific">Candidatus Sediminicultor quintus</name>
    <dbReference type="NCBI Taxonomy" id="1797291"/>
    <lineage>
        <taxon>Bacteria</taxon>
        <taxon>Pseudomonadati</taxon>
        <taxon>Atribacterota</taxon>
        <taxon>Candidatus Phoenicimicrobiia</taxon>
        <taxon>Candidatus Pheonicimicrobiales</taxon>
        <taxon>Candidatus Phoenicimicrobiaceae</taxon>
        <taxon>Candidatus Sediminicultor</taxon>
    </lineage>
</organism>
<comment type="caution">
    <text evidence="1">The sequence shown here is derived from an EMBL/GenBank/DDBJ whole genome shotgun (WGS) entry which is preliminary data.</text>
</comment>
<evidence type="ECO:0000313" key="2">
    <source>
        <dbReference type="Proteomes" id="UP000177701"/>
    </source>
</evidence>
<evidence type="ECO:0000313" key="1">
    <source>
        <dbReference type="EMBL" id="OGD15947.1"/>
    </source>
</evidence>
<gene>
    <name evidence="1" type="ORF">A2V47_04230</name>
</gene>
<dbReference type="AlphaFoldDB" id="A0A1F5ADI1"/>
<dbReference type="Pfam" id="PF22478">
    <property type="entry name" value="DUF6982"/>
    <property type="match status" value="1"/>
</dbReference>
<dbReference type="InterPro" id="IPR054251">
    <property type="entry name" value="DUF6982"/>
</dbReference>
<protein>
    <submittedName>
        <fullName evidence="1">Uncharacterized protein</fullName>
    </submittedName>
</protein>
<proteinExistence type="predicted"/>
<dbReference type="Proteomes" id="UP000177701">
    <property type="component" value="Unassembled WGS sequence"/>
</dbReference>
<accession>A0A1F5ADI1</accession>